<evidence type="ECO:0000256" key="2">
    <source>
        <dbReference type="ARBA" id="ARBA00005130"/>
    </source>
</evidence>
<dbReference type="InterPro" id="IPR005941">
    <property type="entry name" value="DapE_proteobac"/>
</dbReference>
<reference evidence="16" key="1">
    <citation type="submission" date="2018-05" db="EMBL/GenBank/DDBJ databases">
        <authorList>
            <person name="Lanie J.A."/>
            <person name="Ng W.-L."/>
            <person name="Kazmierczak K.M."/>
            <person name="Andrzejewski T.M."/>
            <person name="Davidsen T.M."/>
            <person name="Wayne K.J."/>
            <person name="Tettelin H."/>
            <person name="Glass J.I."/>
            <person name="Rusch D."/>
            <person name="Podicherti R."/>
            <person name="Tsui H.-C.T."/>
            <person name="Winkler M.E."/>
        </authorList>
    </citation>
    <scope>NUCLEOTIDE SEQUENCE</scope>
</reference>
<dbReference type="GO" id="GO:0006526">
    <property type="term" value="P:L-arginine biosynthetic process"/>
    <property type="evidence" value="ECO:0007669"/>
    <property type="project" value="TreeGrafter"/>
</dbReference>
<dbReference type="InterPro" id="IPR050072">
    <property type="entry name" value="Peptidase_M20A"/>
</dbReference>
<evidence type="ECO:0000256" key="8">
    <source>
        <dbReference type="ARBA" id="ARBA00022723"/>
    </source>
</evidence>
<dbReference type="Gene3D" id="3.40.630.10">
    <property type="entry name" value="Zn peptidases"/>
    <property type="match status" value="2"/>
</dbReference>
<evidence type="ECO:0000256" key="1">
    <source>
        <dbReference type="ARBA" id="ARBA00001947"/>
    </source>
</evidence>
<dbReference type="InterPro" id="IPR001261">
    <property type="entry name" value="ArgE/DapE_CS"/>
</dbReference>
<evidence type="ECO:0000256" key="12">
    <source>
        <dbReference type="ARBA" id="ARBA00023154"/>
    </source>
</evidence>
<dbReference type="GO" id="GO:0046872">
    <property type="term" value="F:metal ion binding"/>
    <property type="evidence" value="ECO:0007669"/>
    <property type="project" value="UniProtKB-KW"/>
</dbReference>
<dbReference type="UniPathway" id="UPA00034">
    <property type="reaction ID" value="UER00021"/>
</dbReference>
<dbReference type="GO" id="GO:0008777">
    <property type="term" value="F:acetylornithine deacetylase activity"/>
    <property type="evidence" value="ECO:0007669"/>
    <property type="project" value="TreeGrafter"/>
</dbReference>
<feature type="domain" description="Peptidase M20 dimerisation" evidence="15">
    <location>
        <begin position="126"/>
        <end position="231"/>
    </location>
</feature>
<dbReference type="NCBIfam" id="NF009557">
    <property type="entry name" value="PRK13009.1"/>
    <property type="match status" value="1"/>
</dbReference>
<dbReference type="InterPro" id="IPR011650">
    <property type="entry name" value="Peptidase_M20_dimer"/>
</dbReference>
<dbReference type="AlphaFoldDB" id="A0A381QDJ1"/>
<evidence type="ECO:0000313" key="16">
    <source>
        <dbReference type="EMBL" id="SUZ77391.1"/>
    </source>
</evidence>
<comment type="pathway">
    <text evidence="2">Amino-acid biosynthesis; L-lysine biosynthesis via DAP pathway; LL-2,6-diaminopimelate from (S)-tetrahydrodipicolinate (succinylase route): step 3/3.</text>
</comment>
<comment type="subunit">
    <text evidence="4">Homodimer.</text>
</comment>
<proteinExistence type="inferred from homology"/>
<evidence type="ECO:0000256" key="10">
    <source>
        <dbReference type="ARBA" id="ARBA00022833"/>
    </source>
</evidence>
<dbReference type="InterPro" id="IPR036264">
    <property type="entry name" value="Bact_exopeptidase_dim_dom"/>
</dbReference>
<name>A0A381QDJ1_9ZZZZ</name>
<dbReference type="GO" id="GO:0019877">
    <property type="term" value="P:diaminopimelate biosynthetic process"/>
    <property type="evidence" value="ECO:0007669"/>
    <property type="project" value="UniProtKB-KW"/>
</dbReference>
<evidence type="ECO:0000256" key="4">
    <source>
        <dbReference type="ARBA" id="ARBA00011738"/>
    </source>
</evidence>
<keyword evidence="10" id="KW-0862">Zinc</keyword>
<dbReference type="PANTHER" id="PTHR43808:SF31">
    <property type="entry name" value="N-ACETYL-L-CITRULLINE DEACETYLASE"/>
    <property type="match status" value="1"/>
</dbReference>
<dbReference type="SUPFAM" id="SSF53187">
    <property type="entry name" value="Zn-dependent exopeptidases"/>
    <property type="match status" value="1"/>
</dbReference>
<dbReference type="InterPro" id="IPR002933">
    <property type="entry name" value="Peptidase_M20"/>
</dbReference>
<evidence type="ECO:0000256" key="6">
    <source>
        <dbReference type="ARBA" id="ARBA00022391"/>
    </source>
</evidence>
<dbReference type="SUPFAM" id="SSF55031">
    <property type="entry name" value="Bacterial exopeptidase dimerisation domain"/>
    <property type="match status" value="1"/>
</dbReference>
<keyword evidence="9" id="KW-0378">Hydrolase</keyword>
<dbReference type="PROSITE" id="PS00759">
    <property type="entry name" value="ARGE_DAPE_CPG2_2"/>
    <property type="match status" value="1"/>
</dbReference>
<evidence type="ECO:0000256" key="9">
    <source>
        <dbReference type="ARBA" id="ARBA00022801"/>
    </source>
</evidence>
<dbReference type="EC" id="3.5.1.18" evidence="5"/>
<accession>A0A381QDJ1</accession>
<dbReference type="CDD" id="cd03891">
    <property type="entry name" value="M20_DapE_proteobac"/>
    <property type="match status" value="1"/>
</dbReference>
<sequence length="328" mass="35578">MWAKVGEGEPLVVFAGHTDVVPPGPLAHWRSPPFQATVVGQYLYGRGAADMKSSLAAMTVATERFLLGHPDHVGSIGFLITSDEEGDATDGTAKVIDHLNQQGTRIDMCIVGEPSSDKKLGDVVRVGRRGSLNGRMRFVGEQGHVAYPDLACNPIHAAITALSQLVTKIWDTGNAYFPPTTFQISNLNAGTGAANVIPGELDVRFNFRFNTEHSAEDLQAAVENHLLNHDRRIEVIFDWQLSGQPFLTKKGRLLDAVQTAIRSVASLDPELSTSGGTSDGRFIAPTGAEVVELGPVNESIHKINECVRISELEPLAKMYQNILFRLLC</sequence>
<dbReference type="EMBL" id="UINC01001315">
    <property type="protein sequence ID" value="SUZ77391.1"/>
    <property type="molecule type" value="Genomic_DNA"/>
</dbReference>
<evidence type="ECO:0000256" key="5">
    <source>
        <dbReference type="ARBA" id="ARBA00011921"/>
    </source>
</evidence>
<keyword evidence="7" id="KW-0028">Amino-acid biosynthesis</keyword>
<dbReference type="PANTHER" id="PTHR43808">
    <property type="entry name" value="ACETYLORNITHINE DEACETYLASE"/>
    <property type="match status" value="1"/>
</dbReference>
<keyword evidence="8" id="KW-0479">Metal-binding</keyword>
<keyword evidence="12" id="KW-0457">Lysine biosynthesis</keyword>
<organism evidence="16">
    <name type="scientific">marine metagenome</name>
    <dbReference type="NCBI Taxonomy" id="408172"/>
    <lineage>
        <taxon>unclassified sequences</taxon>
        <taxon>metagenomes</taxon>
        <taxon>ecological metagenomes</taxon>
    </lineage>
</organism>
<comment type="cofactor">
    <cofactor evidence="1">
        <name>Zn(2+)</name>
        <dbReference type="ChEBI" id="CHEBI:29105"/>
    </cofactor>
</comment>
<comment type="catalytic activity">
    <reaction evidence="14">
        <text>N-succinyl-(2S,6S)-2,6-diaminopimelate + H2O = (2S,6S)-2,6-diaminopimelate + succinate</text>
        <dbReference type="Rhea" id="RHEA:22608"/>
        <dbReference type="ChEBI" id="CHEBI:15377"/>
        <dbReference type="ChEBI" id="CHEBI:30031"/>
        <dbReference type="ChEBI" id="CHEBI:57609"/>
        <dbReference type="ChEBI" id="CHEBI:58087"/>
        <dbReference type="EC" id="3.5.1.18"/>
    </reaction>
</comment>
<comment type="similarity">
    <text evidence="3">Belongs to the peptidase M20A family. DapE subfamily.</text>
</comment>
<dbReference type="NCBIfam" id="TIGR01246">
    <property type="entry name" value="dapE_proteo"/>
    <property type="match status" value="1"/>
</dbReference>
<evidence type="ECO:0000256" key="14">
    <source>
        <dbReference type="ARBA" id="ARBA00051301"/>
    </source>
</evidence>
<protein>
    <recommendedName>
        <fullName evidence="6">Succinyl-diaminopimelate desuccinylase</fullName>
        <ecNumber evidence="5">3.5.1.18</ecNumber>
    </recommendedName>
    <alternativeName>
        <fullName evidence="13">N-succinyl-LL-2,6-diaminoheptanedioate amidohydrolase</fullName>
    </alternativeName>
</protein>
<dbReference type="GO" id="GO:0009089">
    <property type="term" value="P:lysine biosynthetic process via diaminopimelate"/>
    <property type="evidence" value="ECO:0007669"/>
    <property type="project" value="UniProtKB-UniPathway"/>
</dbReference>
<evidence type="ECO:0000256" key="11">
    <source>
        <dbReference type="ARBA" id="ARBA00022915"/>
    </source>
</evidence>
<gene>
    <name evidence="16" type="ORF">METZ01_LOCUS30245</name>
</gene>
<evidence type="ECO:0000256" key="3">
    <source>
        <dbReference type="ARBA" id="ARBA00006746"/>
    </source>
</evidence>
<evidence type="ECO:0000256" key="7">
    <source>
        <dbReference type="ARBA" id="ARBA00022605"/>
    </source>
</evidence>
<dbReference type="Pfam" id="PF07687">
    <property type="entry name" value="M20_dimer"/>
    <property type="match status" value="1"/>
</dbReference>
<keyword evidence="11" id="KW-0220">Diaminopimelate biosynthesis</keyword>
<dbReference type="Pfam" id="PF01546">
    <property type="entry name" value="Peptidase_M20"/>
    <property type="match status" value="1"/>
</dbReference>
<evidence type="ECO:0000256" key="13">
    <source>
        <dbReference type="ARBA" id="ARBA00031891"/>
    </source>
</evidence>
<evidence type="ECO:0000259" key="15">
    <source>
        <dbReference type="Pfam" id="PF07687"/>
    </source>
</evidence>
<dbReference type="GO" id="GO:0009014">
    <property type="term" value="F:succinyl-diaminopimelate desuccinylase activity"/>
    <property type="evidence" value="ECO:0007669"/>
    <property type="project" value="UniProtKB-EC"/>
</dbReference>